<protein>
    <submittedName>
        <fullName evidence="2">Uncharacterized protein</fullName>
    </submittedName>
</protein>
<gene>
    <name evidence="2" type="ORF">GM668_21100</name>
</gene>
<feature type="region of interest" description="Disordered" evidence="1">
    <location>
        <begin position="198"/>
        <end position="227"/>
    </location>
</feature>
<keyword evidence="3" id="KW-1185">Reference proteome</keyword>
<sequence>MSTSYMNRTVYMPVDLMEAFSKHTGLFWSSLEIEGAICDAMAAAMQPQPENAAKVEAPPDGSANGYQWKQVFLPDGTVLRAGFGGQSYFAVVEGSAIKYGEFSLSPSAFANLQGSGNRNAWKAVWLRFPGYKDWVRADACRAARQAVTARMFEPNQADGPGEEESQPAPPAGPYQQHYTDTRPSRGIEIPYFQLEQLFSEKAKAPRPSWKTSKRKAGKRQAARSKRR</sequence>
<feature type="compositionally biased region" description="Basic residues" evidence="1">
    <location>
        <begin position="211"/>
        <end position="227"/>
    </location>
</feature>
<dbReference type="AlphaFoldDB" id="A0A6L6Q413"/>
<dbReference type="RefSeq" id="WP_155440929.1">
    <property type="nucleotide sequence ID" value="NZ_WNLA01000016.1"/>
</dbReference>
<feature type="region of interest" description="Disordered" evidence="1">
    <location>
        <begin position="154"/>
        <end position="182"/>
    </location>
</feature>
<evidence type="ECO:0000313" key="3">
    <source>
        <dbReference type="Proteomes" id="UP000484015"/>
    </source>
</evidence>
<accession>A0A6L6Q413</accession>
<comment type="caution">
    <text evidence="2">The sequence shown here is derived from an EMBL/GenBank/DDBJ whole genome shotgun (WGS) entry which is preliminary data.</text>
</comment>
<organism evidence="2 3">
    <name type="scientific">Pseudoduganella ginsengisoli</name>
    <dbReference type="NCBI Taxonomy" id="1462440"/>
    <lineage>
        <taxon>Bacteria</taxon>
        <taxon>Pseudomonadati</taxon>
        <taxon>Pseudomonadota</taxon>
        <taxon>Betaproteobacteria</taxon>
        <taxon>Burkholderiales</taxon>
        <taxon>Oxalobacteraceae</taxon>
        <taxon>Telluria group</taxon>
        <taxon>Pseudoduganella</taxon>
    </lineage>
</organism>
<name>A0A6L6Q413_9BURK</name>
<evidence type="ECO:0000256" key="1">
    <source>
        <dbReference type="SAM" id="MobiDB-lite"/>
    </source>
</evidence>
<proteinExistence type="predicted"/>
<dbReference type="Proteomes" id="UP000484015">
    <property type="component" value="Unassembled WGS sequence"/>
</dbReference>
<dbReference type="EMBL" id="WNLA01000016">
    <property type="protein sequence ID" value="MTW04573.1"/>
    <property type="molecule type" value="Genomic_DNA"/>
</dbReference>
<evidence type="ECO:0000313" key="2">
    <source>
        <dbReference type="EMBL" id="MTW04573.1"/>
    </source>
</evidence>
<dbReference type="OrthoDB" id="9151776at2"/>
<reference evidence="2 3" key="1">
    <citation type="submission" date="2019-11" db="EMBL/GenBank/DDBJ databases">
        <title>Type strains purchased from KCTC, JCM and DSMZ.</title>
        <authorList>
            <person name="Lu H."/>
        </authorList>
    </citation>
    <scope>NUCLEOTIDE SEQUENCE [LARGE SCALE GENOMIC DNA]</scope>
    <source>
        <strain evidence="2 3">KCTC 42409</strain>
    </source>
</reference>